<dbReference type="SUPFAM" id="SSF52218">
    <property type="entry name" value="Flavoproteins"/>
    <property type="match status" value="1"/>
</dbReference>
<dbReference type="STRING" id="745411.B3C1_16832"/>
<evidence type="ECO:0000313" key="10">
    <source>
        <dbReference type="EMBL" id="EKE68496.1"/>
    </source>
</evidence>
<dbReference type="AlphaFoldDB" id="K2IEP6"/>
<accession>K2IEP6</accession>
<feature type="domain" description="Flavodoxin-like" evidence="9">
    <location>
        <begin position="3"/>
        <end position="165"/>
    </location>
</feature>
<sequence length="173" mass="19718">MRIGLFYGSTNCHTEMVAEKIRDVIGSELVELNNLKDVPVALMADYDLLILGIPTWDFGQLQEDWEDQWDALDSAELDGKVIALYGMGDQLGYGDWFLDAMGMLKEKLEQHQVRWVGFWPNQGYDFEASKALTEDASQFVGLALDDDNQWKLTEERVQSWCVQVLEEYAALIG</sequence>
<evidence type="ECO:0000256" key="5">
    <source>
        <dbReference type="ARBA" id="ARBA00022630"/>
    </source>
</evidence>
<organism evidence="10 11">
    <name type="scientific">Gallaecimonas xiamenensis 3-C-1</name>
    <dbReference type="NCBI Taxonomy" id="745411"/>
    <lineage>
        <taxon>Bacteria</taxon>
        <taxon>Pseudomonadati</taxon>
        <taxon>Pseudomonadota</taxon>
        <taxon>Gammaproteobacteria</taxon>
        <taxon>Enterobacterales</taxon>
        <taxon>Gallaecimonadaceae</taxon>
        <taxon>Gallaecimonas</taxon>
    </lineage>
</organism>
<name>K2IEP6_9GAMM</name>
<keyword evidence="4 8" id="KW-0813">Transport</keyword>
<evidence type="ECO:0000256" key="1">
    <source>
        <dbReference type="ARBA" id="ARBA00001917"/>
    </source>
</evidence>
<dbReference type="PROSITE" id="PS00201">
    <property type="entry name" value="FLAVODOXIN"/>
    <property type="match status" value="1"/>
</dbReference>
<dbReference type="InterPro" id="IPR001226">
    <property type="entry name" value="Flavodoxin_CS"/>
</dbReference>
<evidence type="ECO:0000256" key="8">
    <source>
        <dbReference type="PIRNR" id="PIRNR038996"/>
    </source>
</evidence>
<dbReference type="PIRSF" id="PIRSF038996">
    <property type="entry name" value="FldA"/>
    <property type="match status" value="1"/>
</dbReference>
<reference evidence="10 11" key="1">
    <citation type="journal article" date="2012" name="J. Bacteriol.">
        <title>Genome Sequence of Gallaecimonas xiamenensis Type Strain 3-C-1.</title>
        <authorList>
            <person name="Lai Q."/>
            <person name="Wang L."/>
            <person name="Wang W."/>
            <person name="Shao Z."/>
        </authorList>
    </citation>
    <scope>NUCLEOTIDE SEQUENCE [LARGE SCALE GENOMIC DNA]</scope>
    <source>
        <strain evidence="10 11">3-C-1</strain>
    </source>
</reference>
<dbReference type="NCBIfam" id="NF009023">
    <property type="entry name" value="PRK12359.1"/>
    <property type="match status" value="1"/>
</dbReference>
<evidence type="ECO:0000256" key="4">
    <source>
        <dbReference type="ARBA" id="ARBA00022448"/>
    </source>
</evidence>
<keyword evidence="5 8" id="KW-0285">Flavoprotein</keyword>
<proteinExistence type="inferred from homology"/>
<dbReference type="PROSITE" id="PS50902">
    <property type="entry name" value="FLAVODOXIN_LIKE"/>
    <property type="match status" value="1"/>
</dbReference>
<dbReference type="InterPro" id="IPR029039">
    <property type="entry name" value="Flavoprotein-like_sf"/>
</dbReference>
<keyword evidence="11" id="KW-1185">Reference proteome</keyword>
<keyword evidence="6 8" id="KW-0288">FMN</keyword>
<evidence type="ECO:0000256" key="3">
    <source>
        <dbReference type="ARBA" id="ARBA00005267"/>
    </source>
</evidence>
<dbReference type="Gene3D" id="3.40.50.360">
    <property type="match status" value="1"/>
</dbReference>
<dbReference type="InterPro" id="IPR050619">
    <property type="entry name" value="Flavodoxin"/>
</dbReference>
<dbReference type="InterPro" id="IPR008254">
    <property type="entry name" value="Flavodoxin/NO_synth"/>
</dbReference>
<dbReference type="Pfam" id="PF00258">
    <property type="entry name" value="Flavodoxin_1"/>
    <property type="match status" value="1"/>
</dbReference>
<protein>
    <recommendedName>
        <fullName evidence="8">Flavodoxin</fullName>
    </recommendedName>
</protein>
<dbReference type="PANTHER" id="PTHR42809">
    <property type="entry name" value="FLAVODOXIN 2"/>
    <property type="match status" value="1"/>
</dbReference>
<gene>
    <name evidence="10" type="ORF">B3C1_16832</name>
</gene>
<dbReference type="PATRIC" id="fig|745411.4.peg.3315"/>
<dbReference type="eggNOG" id="COG0716">
    <property type="taxonomic scope" value="Bacteria"/>
</dbReference>
<dbReference type="InterPro" id="IPR010086">
    <property type="entry name" value="Flavodoxin_lc"/>
</dbReference>
<keyword evidence="7 8" id="KW-0249">Electron transport</keyword>
<dbReference type="GO" id="GO:0009055">
    <property type="term" value="F:electron transfer activity"/>
    <property type="evidence" value="ECO:0007669"/>
    <property type="project" value="UniProtKB-UniRule"/>
</dbReference>
<dbReference type="EMBL" id="AMRI01000030">
    <property type="protein sequence ID" value="EKE68496.1"/>
    <property type="molecule type" value="Genomic_DNA"/>
</dbReference>
<evidence type="ECO:0000256" key="6">
    <source>
        <dbReference type="ARBA" id="ARBA00022643"/>
    </source>
</evidence>
<comment type="caution">
    <text evidence="10">The sequence shown here is derived from an EMBL/GenBank/DDBJ whole genome shotgun (WGS) entry which is preliminary data.</text>
</comment>
<evidence type="ECO:0000313" key="11">
    <source>
        <dbReference type="Proteomes" id="UP000006755"/>
    </source>
</evidence>
<evidence type="ECO:0000256" key="7">
    <source>
        <dbReference type="ARBA" id="ARBA00022982"/>
    </source>
</evidence>
<dbReference type="GO" id="GO:0010181">
    <property type="term" value="F:FMN binding"/>
    <property type="evidence" value="ECO:0007669"/>
    <property type="project" value="UniProtKB-UniRule"/>
</dbReference>
<comment type="function">
    <text evidence="2 8">Low-potential electron donor to a number of redox enzymes.</text>
</comment>
<evidence type="ECO:0000256" key="2">
    <source>
        <dbReference type="ARBA" id="ARBA00003297"/>
    </source>
</evidence>
<comment type="cofactor">
    <cofactor evidence="1 8">
        <name>FMN</name>
        <dbReference type="ChEBI" id="CHEBI:58210"/>
    </cofactor>
</comment>
<dbReference type="OrthoDB" id="359268at2"/>
<dbReference type="NCBIfam" id="TIGR01752">
    <property type="entry name" value="flav_long"/>
    <property type="match status" value="1"/>
</dbReference>
<evidence type="ECO:0000259" key="9">
    <source>
        <dbReference type="PROSITE" id="PS50902"/>
    </source>
</evidence>
<dbReference type="RefSeq" id="WP_008486302.1">
    <property type="nucleotide sequence ID" value="NZ_AMRI01000030.1"/>
</dbReference>
<dbReference type="PANTHER" id="PTHR42809:SF3">
    <property type="entry name" value="FLAVODOXIN 2"/>
    <property type="match status" value="1"/>
</dbReference>
<dbReference type="Proteomes" id="UP000006755">
    <property type="component" value="Unassembled WGS sequence"/>
</dbReference>
<comment type="similarity">
    <text evidence="3 8">Belongs to the flavodoxin family.</text>
</comment>